<evidence type="ECO:0000313" key="2">
    <source>
        <dbReference type="Proteomes" id="UP000435323"/>
    </source>
</evidence>
<dbReference type="EMBL" id="WOBO01000005">
    <property type="protein sequence ID" value="MUK45129.1"/>
    <property type="molecule type" value="Genomic_DNA"/>
</dbReference>
<name>A0A6N3YW20_ALIFS</name>
<dbReference type="CDD" id="cd20705">
    <property type="entry name" value="MIX_I"/>
    <property type="match status" value="1"/>
</dbReference>
<reference evidence="1 2" key="1">
    <citation type="submission" date="2019-11" db="EMBL/GenBank/DDBJ databases">
        <title>Using colonization assays and comparative genomics to discover symbiosis behaviors and factors in Vibrio fischeri.</title>
        <authorList>
            <person name="Bongrand C."/>
            <person name="Moriano-Gutierrez S."/>
            <person name="Arevalo P."/>
            <person name="Mcfall-Ngai M."/>
            <person name="Visick K."/>
            <person name="Polz M.F."/>
            <person name="Ruby E.G."/>
        </authorList>
    </citation>
    <scope>NUCLEOTIDE SEQUENCE [LARGE SCALE GENOMIC DNA]</scope>
    <source>
        <strain evidence="2">emors.3.2</strain>
    </source>
</reference>
<accession>A0A6N3YW20</accession>
<dbReference type="Proteomes" id="UP000435323">
    <property type="component" value="Unassembled WGS sequence"/>
</dbReference>
<protein>
    <submittedName>
        <fullName evidence="1">Uncharacterized protein</fullName>
    </submittedName>
</protein>
<dbReference type="RefSeq" id="WP_155657606.1">
    <property type="nucleotide sequence ID" value="NZ_WOBO01000005.1"/>
</dbReference>
<sequence length="565" mass="64585">MHFNCKLILSSSLSHKELEYILTPDEYIRLLSREKNSQSIINQLPVQLRQPLSISASKSVQSLLFSLNQKLTKAEWIAVSTTVRKTGLSDTQLAQYPQLKKQIDRVETTQPAKFVKANFKPVTDDVPLVRNLSFTPVNPSPEHKISIEFAGQWPNNAASLLLAKSGEQKEKIAKPRADIHASHRSIATFKDLEPEPRNLYLTIPMNGTPQPLKLLLAENIQPVEKEIEMDEWDTVLVPVVPMKKLGEEYSLHQIGYFYVIWNGKVWREITIDSNGYFCDLDIQHERQEPLPTRHVNINASEFFPEANMSFEKFELYQEGQKVFSGELDVCEQSRVFNLVAEEVELKFVDFEHDEILLTTFESPIKNNASNERQAMSYPMPHVWLPYKLLGEVQADCYVYYSQASLSDSEISSLEANYVNIAVSIDEMSVYSQQQAFEGEHIYALPLAKSSSFGSHIINEQNDSNIAAITVMPPKNQITLRYRICRTTDQPDDFMMLRNEEEEWSQKVYFRQAKADDEGFLNLPFSGWPKEVEEVDIIRGASADLGTTEYELSVLKTKIKISELIG</sequence>
<gene>
    <name evidence="1" type="ORF">GNP77_07005</name>
</gene>
<organism evidence="1 2">
    <name type="scientific">Aliivibrio fischeri</name>
    <name type="common">Vibrio fischeri</name>
    <dbReference type="NCBI Taxonomy" id="668"/>
    <lineage>
        <taxon>Bacteria</taxon>
        <taxon>Pseudomonadati</taxon>
        <taxon>Pseudomonadota</taxon>
        <taxon>Gammaproteobacteria</taxon>
        <taxon>Vibrionales</taxon>
        <taxon>Vibrionaceae</taxon>
        <taxon>Aliivibrio</taxon>
    </lineage>
</organism>
<proteinExistence type="predicted"/>
<evidence type="ECO:0000313" key="1">
    <source>
        <dbReference type="EMBL" id="MUK45129.1"/>
    </source>
</evidence>
<comment type="caution">
    <text evidence="1">The sequence shown here is derived from an EMBL/GenBank/DDBJ whole genome shotgun (WGS) entry which is preliminary data.</text>
</comment>
<dbReference type="AlphaFoldDB" id="A0A6N3YW20"/>